<name>A0A2P8F7S9_9BACT</name>
<gene>
    <name evidence="2" type="ORF">CLV42_1411</name>
</gene>
<dbReference type="OrthoDB" id="678367at2"/>
<reference evidence="2 3" key="1">
    <citation type="submission" date="2018-03" db="EMBL/GenBank/DDBJ databases">
        <title>Genomic Encyclopedia of Archaeal and Bacterial Type Strains, Phase II (KMG-II): from individual species to whole genera.</title>
        <authorList>
            <person name="Goeker M."/>
        </authorList>
    </citation>
    <scope>NUCLEOTIDE SEQUENCE [LARGE SCALE GENOMIC DNA]</scope>
    <source>
        <strain evidence="2 3">DSM 18107</strain>
    </source>
</reference>
<feature type="region of interest" description="Disordered" evidence="1">
    <location>
        <begin position="137"/>
        <end position="169"/>
    </location>
</feature>
<protein>
    <submittedName>
        <fullName evidence="2">RHS repeat-associated protein</fullName>
    </submittedName>
</protein>
<evidence type="ECO:0000256" key="1">
    <source>
        <dbReference type="SAM" id="MobiDB-lite"/>
    </source>
</evidence>
<feature type="compositionally biased region" description="Basic and acidic residues" evidence="1">
    <location>
        <begin position="154"/>
        <end position="163"/>
    </location>
</feature>
<feature type="compositionally biased region" description="Polar residues" evidence="1">
    <location>
        <begin position="137"/>
        <end position="152"/>
    </location>
</feature>
<evidence type="ECO:0000313" key="3">
    <source>
        <dbReference type="Proteomes" id="UP000240978"/>
    </source>
</evidence>
<sequence length="308" mass="34523">MRVYDPRLGRFLSVDPLTQDFPWYTPYQFAGNKPIWAIDLDGAEELIPVFGMEPPMFSNASEILETGADVGGKTSFEWASGSSPFGEITAVERIAIPQELPFNWSSFDVMPILPRPQSYTYGRGPLLKAPNENTITQQVPEKSPQPTANPQRQYDPKKTPEKEDNGDDGYYLYETAGSDKINSGIVTGKSAIAYFGITKTAFERNGSIPGRYDPKHERVKNLVTIHGKANAYTIKGAETAIIELNSKGTDIKYTTRIDNKSRSTSDRARINAGIKWLRENFGNDWQKKFLRPENPKGKNHPDSKNKKP</sequence>
<proteinExistence type="predicted"/>
<comment type="caution">
    <text evidence="2">The sequence shown here is derived from an EMBL/GenBank/DDBJ whole genome shotgun (WGS) entry which is preliminary data.</text>
</comment>
<organism evidence="2 3">
    <name type="scientific">Chitinophaga ginsengisoli</name>
    <dbReference type="NCBI Taxonomy" id="363837"/>
    <lineage>
        <taxon>Bacteria</taxon>
        <taxon>Pseudomonadati</taxon>
        <taxon>Bacteroidota</taxon>
        <taxon>Chitinophagia</taxon>
        <taxon>Chitinophagales</taxon>
        <taxon>Chitinophagaceae</taxon>
        <taxon>Chitinophaga</taxon>
    </lineage>
</organism>
<dbReference type="Proteomes" id="UP000240978">
    <property type="component" value="Unassembled WGS sequence"/>
</dbReference>
<dbReference type="AlphaFoldDB" id="A0A2P8F7S9"/>
<feature type="region of interest" description="Disordered" evidence="1">
    <location>
        <begin position="287"/>
        <end position="308"/>
    </location>
</feature>
<evidence type="ECO:0000313" key="2">
    <source>
        <dbReference type="EMBL" id="PSL17786.1"/>
    </source>
</evidence>
<accession>A0A2P8F7S9</accession>
<dbReference type="EMBL" id="PYGK01000041">
    <property type="protein sequence ID" value="PSL17786.1"/>
    <property type="molecule type" value="Genomic_DNA"/>
</dbReference>
<keyword evidence="3" id="KW-1185">Reference proteome</keyword>
<dbReference type="Gene3D" id="2.180.10.10">
    <property type="entry name" value="RHS repeat-associated core"/>
    <property type="match status" value="1"/>
</dbReference>